<evidence type="ECO:0000313" key="2">
    <source>
        <dbReference type="EMBL" id="KAL0323116.1"/>
    </source>
</evidence>
<proteinExistence type="predicted"/>
<feature type="signal peptide" evidence="1">
    <location>
        <begin position="1"/>
        <end position="19"/>
    </location>
</feature>
<dbReference type="AlphaFoldDB" id="A0AAW2LVP5"/>
<evidence type="ECO:0008006" key="3">
    <source>
        <dbReference type="Google" id="ProtNLM"/>
    </source>
</evidence>
<name>A0AAW2LVP5_9LAMI</name>
<accession>A0AAW2LVP5</accession>
<sequence>MNSGFLGLCLMAVSHPATCVELKDRNSRVVLMTDRSPLEVCTIPRYALCELILSVEAANSYYHGRISLGYPSGVRLLMHEFLFFLKLCFLHMICNPVMLKKCVDVLVVLIWGCSLSCELNYLNTCVDA</sequence>
<reference evidence="2" key="2">
    <citation type="journal article" date="2024" name="Plant">
        <title>Genomic evolution and insights into agronomic trait innovations of Sesamum species.</title>
        <authorList>
            <person name="Miao H."/>
            <person name="Wang L."/>
            <person name="Qu L."/>
            <person name="Liu H."/>
            <person name="Sun Y."/>
            <person name="Le M."/>
            <person name="Wang Q."/>
            <person name="Wei S."/>
            <person name="Zheng Y."/>
            <person name="Lin W."/>
            <person name="Duan Y."/>
            <person name="Cao H."/>
            <person name="Xiong S."/>
            <person name="Wang X."/>
            <person name="Wei L."/>
            <person name="Li C."/>
            <person name="Ma Q."/>
            <person name="Ju M."/>
            <person name="Zhao R."/>
            <person name="Li G."/>
            <person name="Mu C."/>
            <person name="Tian Q."/>
            <person name="Mei H."/>
            <person name="Zhang T."/>
            <person name="Gao T."/>
            <person name="Zhang H."/>
        </authorList>
    </citation>
    <scope>NUCLEOTIDE SEQUENCE</scope>
    <source>
        <strain evidence="2">G01</strain>
    </source>
</reference>
<organism evidence="2">
    <name type="scientific">Sesamum angustifolium</name>
    <dbReference type="NCBI Taxonomy" id="2727405"/>
    <lineage>
        <taxon>Eukaryota</taxon>
        <taxon>Viridiplantae</taxon>
        <taxon>Streptophyta</taxon>
        <taxon>Embryophyta</taxon>
        <taxon>Tracheophyta</taxon>
        <taxon>Spermatophyta</taxon>
        <taxon>Magnoliopsida</taxon>
        <taxon>eudicotyledons</taxon>
        <taxon>Gunneridae</taxon>
        <taxon>Pentapetalae</taxon>
        <taxon>asterids</taxon>
        <taxon>lamiids</taxon>
        <taxon>Lamiales</taxon>
        <taxon>Pedaliaceae</taxon>
        <taxon>Sesamum</taxon>
    </lineage>
</organism>
<protein>
    <recommendedName>
        <fullName evidence="3">Secreted protein</fullName>
    </recommendedName>
</protein>
<comment type="caution">
    <text evidence="2">The sequence shown here is derived from an EMBL/GenBank/DDBJ whole genome shotgun (WGS) entry which is preliminary data.</text>
</comment>
<gene>
    <name evidence="2" type="ORF">Sangu_1930900</name>
</gene>
<reference evidence="2" key="1">
    <citation type="submission" date="2020-06" db="EMBL/GenBank/DDBJ databases">
        <authorList>
            <person name="Li T."/>
            <person name="Hu X."/>
            <person name="Zhang T."/>
            <person name="Song X."/>
            <person name="Zhang H."/>
            <person name="Dai N."/>
            <person name="Sheng W."/>
            <person name="Hou X."/>
            <person name="Wei L."/>
        </authorList>
    </citation>
    <scope>NUCLEOTIDE SEQUENCE</scope>
    <source>
        <strain evidence="2">G01</strain>
        <tissue evidence="2">Leaf</tissue>
    </source>
</reference>
<evidence type="ECO:0000256" key="1">
    <source>
        <dbReference type="SAM" id="SignalP"/>
    </source>
</evidence>
<keyword evidence="1" id="KW-0732">Signal</keyword>
<feature type="chain" id="PRO_5043766574" description="Secreted protein" evidence="1">
    <location>
        <begin position="20"/>
        <end position="128"/>
    </location>
</feature>
<dbReference type="EMBL" id="JACGWK010000012">
    <property type="protein sequence ID" value="KAL0323116.1"/>
    <property type="molecule type" value="Genomic_DNA"/>
</dbReference>